<dbReference type="Proteomes" id="UP000177798">
    <property type="component" value="Chromosome 3"/>
</dbReference>
<reference evidence="8" key="1">
    <citation type="journal article" date="2017" name="Genome Biol. Evol.">
        <title>The complete genome sequence of the phytopathogenic fungus Sclerotinia sclerotiorum reveals insights into the genome architecture of broad host range pathogens.</title>
        <authorList>
            <person name="Derbyshire M."/>
            <person name="Denton-Giles M."/>
            <person name="Hegedus D."/>
            <person name="Seifbarghy S."/>
            <person name="Rollins J."/>
            <person name="van Kan J."/>
            <person name="Seidl M.F."/>
            <person name="Faino L."/>
            <person name="Mbengue M."/>
            <person name="Navaud O."/>
            <person name="Raffaele S."/>
            <person name="Hammond-Kosack K."/>
            <person name="Heard S."/>
            <person name="Oliver R."/>
        </authorList>
    </citation>
    <scope>NUCLEOTIDE SEQUENCE [LARGE SCALE GENOMIC DNA]</scope>
    <source>
        <strain evidence="8">ATCC 18683 / 1980 / Ss-1</strain>
    </source>
</reference>
<feature type="region of interest" description="Disordered" evidence="5">
    <location>
        <begin position="467"/>
        <end position="489"/>
    </location>
</feature>
<gene>
    <name evidence="7" type="ORF">sscle_03g028530</name>
</gene>
<evidence type="ECO:0000256" key="1">
    <source>
        <dbReference type="ARBA" id="ARBA00004123"/>
    </source>
</evidence>
<protein>
    <recommendedName>
        <fullName evidence="3">Pre-rRNA-processing protein RIX1</fullName>
    </recommendedName>
</protein>
<feature type="region of interest" description="Disordered" evidence="5">
    <location>
        <begin position="652"/>
        <end position="727"/>
    </location>
</feature>
<dbReference type="EMBL" id="CP017816">
    <property type="protein sequence ID" value="APA08083.1"/>
    <property type="molecule type" value="Genomic_DNA"/>
</dbReference>
<dbReference type="SUPFAM" id="SSF48371">
    <property type="entry name" value="ARM repeat"/>
    <property type="match status" value="1"/>
</dbReference>
<evidence type="ECO:0000313" key="8">
    <source>
        <dbReference type="Proteomes" id="UP000177798"/>
    </source>
</evidence>
<dbReference type="PANTHER" id="PTHR34105">
    <property type="entry name" value="PROLINE-, GLUTAMIC ACID- AND LEUCINE-RICH PROTEIN 1"/>
    <property type="match status" value="1"/>
</dbReference>
<keyword evidence="4" id="KW-0539">Nucleus</keyword>
<organism evidence="7 8">
    <name type="scientific">Sclerotinia sclerotiorum (strain ATCC 18683 / 1980 / Ss-1)</name>
    <name type="common">White mold</name>
    <name type="synonym">Whetzelinia sclerotiorum</name>
    <dbReference type="NCBI Taxonomy" id="665079"/>
    <lineage>
        <taxon>Eukaryota</taxon>
        <taxon>Fungi</taxon>
        <taxon>Dikarya</taxon>
        <taxon>Ascomycota</taxon>
        <taxon>Pezizomycotina</taxon>
        <taxon>Leotiomycetes</taxon>
        <taxon>Helotiales</taxon>
        <taxon>Sclerotiniaceae</taxon>
        <taxon>Sclerotinia</taxon>
    </lineage>
</organism>
<dbReference type="VEuPathDB" id="FungiDB:sscle_03g028530"/>
<comment type="similarity">
    <text evidence="2">Belongs to the RIX1/PELP1 family.</text>
</comment>
<dbReference type="InterPro" id="IPR012583">
    <property type="entry name" value="RIX1_N"/>
</dbReference>
<feature type="domain" description="Pre-rRNA-processing protein RIX1 N-terminal" evidence="6">
    <location>
        <begin position="7"/>
        <end position="214"/>
    </location>
</feature>
<evidence type="ECO:0000256" key="5">
    <source>
        <dbReference type="SAM" id="MobiDB-lite"/>
    </source>
</evidence>
<sequence length="727" mass="78374">MSIPSELRILCLRLTSTPPKDLPNLTPTLVQYVLQCQIPLSNPSVNSGKADASQSAVLVHKLKTQLTTLLNGKSAEGRFAAIVLIKVVVEVGGWEILRDAGSWVRGLLSVLGKPDSSAAKELSIIALTKIYCMTHQYQTLVREITTPTLPTFVTSCLNVISPKASINVLDVNPSLVETVFRSFAMLLPRHTTIFRPFTSQLRAATRPYLASTLCDQCFVPLSVKESARKLVVVLHQTVAKNGGGEEWGKAVRDLVQGIHMTADQVFRAVVEDWESTAGYIAEPVNVNEELSGGARTPEDLSRWTGIDAGIERLIGLLQFLDEYLRGPTPSAVTIPVGSIFDLITRILSISLPSPMDSNSGSVRLHPAIDRDERDGLWTGLPKVFVSVLHLISTMSATLEQGFVSLAQGSLDLLMWSFSSGRSHQDFRASTYSLACKILPLVSQSLDKPRVAKLVPLMRACCKDLETSYSGVSSPEANTSQPKGSSSQNADTLLHGSISAVVVVDPNVVAAASSLLPVLLSDLPQKYLDISMRSQLERTAILGRNKEAMLASILNPFVGKNGKALSSILPHITRAFPNDDTVEILLRPRMPTIPAGGHSTSTLDDLAEDDSEDDVMDSIDDAAATRQRADAVDVLNFQSARSEVLNPSEKNFDLRLGSSTQQGLPSESGFEASAPPSVIPSVRFPNTESSAPTTTNADTAMSYDDAEGSDSDSDVSVHLTMQLDSDSE</sequence>
<dbReference type="GO" id="GO:0005634">
    <property type="term" value="C:nucleus"/>
    <property type="evidence" value="ECO:0007669"/>
    <property type="project" value="UniProtKB-SubCell"/>
</dbReference>
<proteinExistence type="inferred from homology"/>
<feature type="compositionally biased region" description="Acidic residues" evidence="5">
    <location>
        <begin position="703"/>
        <end position="712"/>
    </location>
</feature>
<name>A0A1D9Q0L3_SCLS1</name>
<evidence type="ECO:0000313" key="7">
    <source>
        <dbReference type="EMBL" id="APA08083.1"/>
    </source>
</evidence>
<evidence type="ECO:0000256" key="2">
    <source>
        <dbReference type="ARBA" id="ARBA00010511"/>
    </source>
</evidence>
<dbReference type="OrthoDB" id="20900at2759"/>
<dbReference type="AlphaFoldDB" id="A0A1D9Q0L3"/>
<dbReference type="PANTHER" id="PTHR34105:SF1">
    <property type="entry name" value="PROLINE-, GLUTAMIC ACID- AND LEUCINE-RICH PROTEIN 1"/>
    <property type="match status" value="1"/>
</dbReference>
<dbReference type="InterPro" id="IPR016024">
    <property type="entry name" value="ARM-type_fold"/>
</dbReference>
<accession>A0A1D9Q0L3</accession>
<evidence type="ECO:0000256" key="3">
    <source>
        <dbReference type="ARBA" id="ARBA00021502"/>
    </source>
</evidence>
<evidence type="ECO:0000259" key="6">
    <source>
        <dbReference type="Pfam" id="PF08167"/>
    </source>
</evidence>
<comment type="subcellular location">
    <subcellularLocation>
        <location evidence="1">Nucleus</location>
    </subcellularLocation>
</comment>
<evidence type="ECO:0000256" key="4">
    <source>
        <dbReference type="ARBA" id="ARBA00023242"/>
    </source>
</evidence>
<dbReference type="Pfam" id="PF08167">
    <property type="entry name" value="RIX1"/>
    <property type="match status" value="1"/>
</dbReference>
<feature type="compositionally biased region" description="Polar residues" evidence="5">
    <location>
        <begin position="683"/>
        <end position="698"/>
    </location>
</feature>